<keyword evidence="5 12" id="KW-0732">Signal</keyword>
<feature type="binding site" description="covalent" evidence="9">
    <location>
        <position position="207"/>
    </location>
    <ligand>
        <name>heme c</name>
        <dbReference type="ChEBI" id="CHEBI:61717"/>
        <label>2</label>
    </ligand>
</feature>
<evidence type="ECO:0000256" key="10">
    <source>
        <dbReference type="PIRSR" id="PIRSR000018-51"/>
    </source>
</evidence>
<dbReference type="GO" id="GO:0009055">
    <property type="term" value="F:electron transfer activity"/>
    <property type="evidence" value="ECO:0007669"/>
    <property type="project" value="InterPro"/>
</dbReference>
<feature type="binding site" description="covalent" evidence="9">
    <location>
        <position position="57"/>
    </location>
    <ligand>
        <name>heme c</name>
        <dbReference type="ChEBI" id="CHEBI:61717"/>
        <label>1</label>
    </ligand>
</feature>
<dbReference type="Proteomes" id="UP000198638">
    <property type="component" value="Unassembled WGS sequence"/>
</dbReference>
<keyword evidence="8 11" id="KW-0472">Membrane</keyword>
<feature type="transmembrane region" description="Helical" evidence="11">
    <location>
        <begin position="445"/>
        <end position="467"/>
    </location>
</feature>
<evidence type="ECO:0000256" key="5">
    <source>
        <dbReference type="ARBA" id="ARBA00022729"/>
    </source>
</evidence>
<keyword evidence="11" id="KW-1133">Transmembrane helix</keyword>
<feature type="chain" id="PRO_5011445037" evidence="12">
    <location>
        <begin position="34"/>
        <end position="477"/>
    </location>
</feature>
<keyword evidence="6" id="KW-0677">Repeat</keyword>
<dbReference type="PIRSF" id="PIRSF000018">
    <property type="entry name" value="Mb_ADH_cyt_c"/>
    <property type="match status" value="1"/>
</dbReference>
<organism evidence="14 15">
    <name type="scientific">Paraburkholderia sartisoli</name>
    <dbReference type="NCBI Taxonomy" id="83784"/>
    <lineage>
        <taxon>Bacteria</taxon>
        <taxon>Pseudomonadati</taxon>
        <taxon>Pseudomonadota</taxon>
        <taxon>Betaproteobacteria</taxon>
        <taxon>Burkholderiales</taxon>
        <taxon>Burkholderiaceae</taxon>
        <taxon>Paraburkholderia</taxon>
    </lineage>
</organism>
<accession>A0A1H4CKK7</accession>
<dbReference type="PANTHER" id="PTHR35008:SF8">
    <property type="entry name" value="ALCOHOL DEHYDROGENASE CYTOCHROME C SUBUNIT"/>
    <property type="match status" value="1"/>
</dbReference>
<evidence type="ECO:0000256" key="11">
    <source>
        <dbReference type="SAM" id="Phobius"/>
    </source>
</evidence>
<evidence type="ECO:0000256" key="2">
    <source>
        <dbReference type="ARBA" id="ARBA00022475"/>
    </source>
</evidence>
<feature type="binding site" description="covalent" evidence="9">
    <location>
        <position position="60"/>
    </location>
    <ligand>
        <name>heme c</name>
        <dbReference type="ChEBI" id="CHEBI:61717"/>
        <label>1</label>
    </ligand>
</feature>
<evidence type="ECO:0000256" key="8">
    <source>
        <dbReference type="ARBA" id="ARBA00023136"/>
    </source>
</evidence>
<gene>
    <name evidence="14" type="ORF">SAMN05192564_102359</name>
</gene>
<feature type="binding site" description="covalent" evidence="9">
    <location>
        <position position="347"/>
    </location>
    <ligand>
        <name>heme c</name>
        <dbReference type="ChEBI" id="CHEBI:61717"/>
        <label>3</label>
    </ligand>
</feature>
<dbReference type="InterPro" id="IPR014353">
    <property type="entry name" value="Membr-bd_ADH_cyt_c"/>
</dbReference>
<dbReference type="InterPro" id="IPR036909">
    <property type="entry name" value="Cyt_c-like_dom_sf"/>
</dbReference>
<evidence type="ECO:0000313" key="15">
    <source>
        <dbReference type="Proteomes" id="UP000198638"/>
    </source>
</evidence>
<name>A0A1H4CKK7_9BURK</name>
<keyword evidence="7 10" id="KW-0408">Iron</keyword>
<keyword evidence="2" id="KW-1003">Cell membrane</keyword>
<evidence type="ECO:0000256" key="3">
    <source>
        <dbReference type="ARBA" id="ARBA00022617"/>
    </source>
</evidence>
<dbReference type="GO" id="GO:0005506">
    <property type="term" value="F:iron ion binding"/>
    <property type="evidence" value="ECO:0007669"/>
    <property type="project" value="InterPro"/>
</dbReference>
<comment type="subcellular location">
    <subcellularLocation>
        <location evidence="1">Cell membrane</location>
    </subcellularLocation>
</comment>
<protein>
    <submittedName>
        <fullName evidence="14">Cytochrome c, mono-and diheme variants</fullName>
    </submittedName>
</protein>
<dbReference type="Pfam" id="PF00034">
    <property type="entry name" value="Cytochrom_C"/>
    <property type="match status" value="2"/>
</dbReference>
<comment type="cofactor">
    <cofactor evidence="9">
        <name>heme c</name>
        <dbReference type="ChEBI" id="CHEBI:61717"/>
    </cofactor>
    <text evidence="9">Binds 3 heme c groups covalently per subunit.</text>
</comment>
<keyword evidence="11" id="KW-0812">Transmembrane</keyword>
<dbReference type="PROSITE" id="PS51007">
    <property type="entry name" value="CYTC"/>
    <property type="match status" value="3"/>
</dbReference>
<evidence type="ECO:0000256" key="1">
    <source>
        <dbReference type="ARBA" id="ARBA00004236"/>
    </source>
</evidence>
<dbReference type="GO" id="GO:0020037">
    <property type="term" value="F:heme binding"/>
    <property type="evidence" value="ECO:0007669"/>
    <property type="project" value="InterPro"/>
</dbReference>
<feature type="domain" description="Cytochrome c" evidence="13">
    <location>
        <begin position="189"/>
        <end position="298"/>
    </location>
</feature>
<dbReference type="RefSeq" id="WP_218133533.1">
    <property type="nucleotide sequence ID" value="NZ_FNRQ01000002.1"/>
</dbReference>
<proteinExistence type="predicted"/>
<dbReference type="EMBL" id="FNRQ01000002">
    <property type="protein sequence ID" value="SEA60965.1"/>
    <property type="molecule type" value="Genomic_DNA"/>
</dbReference>
<dbReference type="PANTHER" id="PTHR35008">
    <property type="entry name" value="BLL4482 PROTEIN-RELATED"/>
    <property type="match status" value="1"/>
</dbReference>
<feature type="domain" description="Cytochrome c" evidence="13">
    <location>
        <begin position="43"/>
        <end position="146"/>
    </location>
</feature>
<dbReference type="InterPro" id="IPR051459">
    <property type="entry name" value="Cytochrome_c-type_DH"/>
</dbReference>
<dbReference type="GO" id="GO:0005886">
    <property type="term" value="C:plasma membrane"/>
    <property type="evidence" value="ECO:0007669"/>
    <property type="project" value="UniProtKB-SubCell"/>
</dbReference>
<keyword evidence="3 9" id="KW-0349">Heme</keyword>
<keyword evidence="15" id="KW-1185">Reference proteome</keyword>
<dbReference type="SUPFAM" id="SSF46626">
    <property type="entry name" value="Cytochrome c"/>
    <property type="match status" value="3"/>
</dbReference>
<reference evidence="15" key="1">
    <citation type="submission" date="2016-10" db="EMBL/GenBank/DDBJ databases">
        <authorList>
            <person name="Varghese N."/>
            <person name="Submissions S."/>
        </authorList>
    </citation>
    <scope>NUCLEOTIDE SEQUENCE [LARGE SCALE GENOMIC DNA]</scope>
    <source>
        <strain evidence="15">LMG 24000</strain>
    </source>
</reference>
<evidence type="ECO:0000256" key="6">
    <source>
        <dbReference type="ARBA" id="ARBA00022737"/>
    </source>
</evidence>
<feature type="binding site" description="axial binding residue" evidence="10">
    <location>
        <position position="61"/>
    </location>
    <ligand>
        <name>heme c</name>
        <dbReference type="ChEBI" id="CHEBI:61717"/>
        <label>1</label>
    </ligand>
    <ligandPart>
        <name>Fe</name>
        <dbReference type="ChEBI" id="CHEBI:18248"/>
    </ligandPart>
</feature>
<evidence type="ECO:0000256" key="9">
    <source>
        <dbReference type="PIRSR" id="PIRSR000018-50"/>
    </source>
</evidence>
<dbReference type="AlphaFoldDB" id="A0A1H4CKK7"/>
<feature type="binding site" description="axial binding residue" evidence="10">
    <location>
        <position position="208"/>
    </location>
    <ligand>
        <name>heme c</name>
        <dbReference type="ChEBI" id="CHEBI:61717"/>
        <label>2</label>
    </ligand>
    <ligandPart>
        <name>Fe</name>
        <dbReference type="ChEBI" id="CHEBI:18248"/>
    </ligandPart>
</feature>
<evidence type="ECO:0000256" key="12">
    <source>
        <dbReference type="SAM" id="SignalP"/>
    </source>
</evidence>
<feature type="binding site" description="axial binding residue" evidence="10">
    <location>
        <position position="348"/>
    </location>
    <ligand>
        <name>heme c</name>
        <dbReference type="ChEBI" id="CHEBI:61717"/>
        <label>3</label>
    </ligand>
    <ligandPart>
        <name>Fe</name>
        <dbReference type="ChEBI" id="CHEBI:18248"/>
    </ligandPart>
</feature>
<evidence type="ECO:0000313" key="14">
    <source>
        <dbReference type="EMBL" id="SEA60965.1"/>
    </source>
</evidence>
<feature type="signal peptide" evidence="12">
    <location>
        <begin position="1"/>
        <end position="33"/>
    </location>
</feature>
<feature type="binding site" description="covalent" evidence="9">
    <location>
        <position position="204"/>
    </location>
    <ligand>
        <name>heme c</name>
        <dbReference type="ChEBI" id="CHEBI:61717"/>
        <label>2</label>
    </ligand>
</feature>
<evidence type="ECO:0000256" key="7">
    <source>
        <dbReference type="ARBA" id="ARBA00023004"/>
    </source>
</evidence>
<dbReference type="STRING" id="83784.SAMN05192564_102359"/>
<keyword evidence="4 10" id="KW-0479">Metal-binding</keyword>
<evidence type="ECO:0000256" key="4">
    <source>
        <dbReference type="ARBA" id="ARBA00022723"/>
    </source>
</evidence>
<feature type="binding site" description="covalent" evidence="9">
    <location>
        <position position="344"/>
    </location>
    <ligand>
        <name>heme c</name>
        <dbReference type="ChEBI" id="CHEBI:61717"/>
        <label>3</label>
    </ligand>
</feature>
<evidence type="ECO:0000259" key="13">
    <source>
        <dbReference type="PROSITE" id="PS51007"/>
    </source>
</evidence>
<dbReference type="Gene3D" id="1.10.760.10">
    <property type="entry name" value="Cytochrome c-like domain"/>
    <property type="match status" value="3"/>
</dbReference>
<sequence>MKLTERVYFWGRLALCALTAAAGLAAMCETAHAADPASADNAALLKRGEYLATAGDCVACHTAPTGKPFAGGLPLATPLGNIISTNITPSKTGGIGNYTYGQFSDAVRKGIRADGAHLYPAMPYTSYAQVTDDDMKALYAYFMQGVTPVDEAASASSLPFPFNIRLSMAAWNMLFLDSKPFEPDPSKSAEWNRGAYLVKGLAHCSTCHSPRNALMAEETSQDLAGGAVGPWVAPNITSDANSGVGAWSEAELVSYMRTGHATGKAQAAGPMAEAVDNSLRHLSDADLQAMAVYLKTVQAVHQAGDTQPPATWGKPVSDLEDVRGVAWPADVNQLGGVQLYDGYCASCHQAKGEGASDGGLPSLFHNTALGRSNTNNLVMVMLDGVHRQADTPDMLMPGFAQLLTDQQIATLGNYLLKRYGNVNATVTVDQVRALRAGGESSSLVGLARAGIMAAVLIVLGIVALLVVRRSRRRASAA</sequence>
<dbReference type="GO" id="GO:0016614">
    <property type="term" value="F:oxidoreductase activity, acting on CH-OH group of donors"/>
    <property type="evidence" value="ECO:0007669"/>
    <property type="project" value="InterPro"/>
</dbReference>
<feature type="domain" description="Cytochrome c" evidence="13">
    <location>
        <begin position="331"/>
        <end position="419"/>
    </location>
</feature>
<dbReference type="InterPro" id="IPR009056">
    <property type="entry name" value="Cyt_c-like_dom"/>
</dbReference>